<dbReference type="RefSeq" id="WP_088594787.1">
    <property type="nucleotide sequence ID" value="NZ_CP022022.1"/>
</dbReference>
<evidence type="ECO:0000256" key="2">
    <source>
        <dbReference type="HAMAP-Rule" id="MF_00457"/>
    </source>
</evidence>
<evidence type="ECO:0000313" key="5">
    <source>
        <dbReference type="Proteomes" id="UP000197007"/>
    </source>
</evidence>
<dbReference type="InterPro" id="IPR001279">
    <property type="entry name" value="Metallo-B-lactamas"/>
</dbReference>
<keyword evidence="1 2" id="KW-0378">Hydrolase</keyword>
<dbReference type="PANTHER" id="PTHR43546">
    <property type="entry name" value="UPF0173 METAL-DEPENDENT HYDROLASE MJ1163-RELATED"/>
    <property type="match status" value="1"/>
</dbReference>
<dbReference type="InterPro" id="IPR022877">
    <property type="entry name" value="UPF0173"/>
</dbReference>
<dbReference type="SMART" id="SM00849">
    <property type="entry name" value="Lactamase_B"/>
    <property type="match status" value="1"/>
</dbReference>
<organism evidence="4 5">
    <name type="scientific">Capnocytophaga endodontalis</name>
    <dbReference type="NCBI Taxonomy" id="2708117"/>
    <lineage>
        <taxon>Bacteria</taxon>
        <taxon>Pseudomonadati</taxon>
        <taxon>Bacteroidota</taxon>
        <taxon>Flavobacteriia</taxon>
        <taxon>Flavobacteriales</taxon>
        <taxon>Flavobacteriaceae</taxon>
        <taxon>Capnocytophaga</taxon>
    </lineage>
</organism>
<dbReference type="Pfam" id="PF12706">
    <property type="entry name" value="Lactamase_B_2"/>
    <property type="match status" value="1"/>
</dbReference>
<dbReference type="NCBIfam" id="NF001911">
    <property type="entry name" value="PRK00685.1"/>
    <property type="match status" value="1"/>
</dbReference>
<accession>A0A1Z4BRI4</accession>
<dbReference type="Gene3D" id="3.60.15.10">
    <property type="entry name" value="Ribonuclease Z/Hydroxyacylglutathione hydrolase-like"/>
    <property type="match status" value="1"/>
</dbReference>
<dbReference type="EMBL" id="CP022022">
    <property type="protein sequence ID" value="ASF43907.1"/>
    <property type="molecule type" value="Genomic_DNA"/>
</dbReference>
<comment type="similarity">
    <text evidence="2">Belongs to the UPF0173 family.</text>
</comment>
<evidence type="ECO:0000313" key="4">
    <source>
        <dbReference type="EMBL" id="ASF43907.1"/>
    </source>
</evidence>
<evidence type="ECO:0000259" key="3">
    <source>
        <dbReference type="SMART" id="SM00849"/>
    </source>
</evidence>
<gene>
    <name evidence="4" type="ORF">CBG49_12900</name>
</gene>
<name>A0A1Z4BRI4_9FLAO</name>
<dbReference type="GO" id="GO:0016787">
    <property type="term" value="F:hydrolase activity"/>
    <property type="evidence" value="ECO:0007669"/>
    <property type="project" value="UniProtKB-UniRule"/>
</dbReference>
<dbReference type="HAMAP" id="MF_00457">
    <property type="entry name" value="UPF0173"/>
    <property type="match status" value="1"/>
</dbReference>
<dbReference type="SUPFAM" id="SSF56281">
    <property type="entry name" value="Metallo-hydrolase/oxidoreductase"/>
    <property type="match status" value="1"/>
</dbReference>
<dbReference type="CDD" id="cd06262">
    <property type="entry name" value="metallo-hydrolase-like_MBL-fold"/>
    <property type="match status" value="1"/>
</dbReference>
<sequence length="235" mass="25923">MKVTYLGHACVNINIDGIHFLVDPFISPNPLASHIDINSIKADYILITHAHGDHIADVEAIAKRTGAQLITNPEILAHYEKLGLSGHAMNLGGSHRFVDGKVKIKMIKAEHSSSFPDGSYGGNPAGFLIDYNDDTIYISGDTALHYDMKIIPHQYKVNLAIFPIGNNYTMGVRDALTAARFVEVGNVLGVHYDTFPVIKIDKEAAKRKFKDDHRRLHLLEIGASLDLKDLNISTL</sequence>
<feature type="domain" description="Metallo-beta-lactamase" evidence="3">
    <location>
        <begin position="7"/>
        <end position="191"/>
    </location>
</feature>
<dbReference type="AlphaFoldDB" id="A0A1Z4BRI4"/>
<reference evidence="5" key="1">
    <citation type="submission" date="2017-06" db="EMBL/GenBank/DDBJ databases">
        <title>Complete genome sequence of Capnocytophaga sp. KCOM 1579 (=ChDC OS43) isolated from a human refractory periapical abscess lesion.</title>
        <authorList>
            <person name="Kook J.-K."/>
            <person name="Park S.-N."/>
            <person name="Lim Y.K."/>
            <person name="Roh H."/>
        </authorList>
    </citation>
    <scope>NUCLEOTIDE SEQUENCE [LARGE SCALE GENOMIC DNA]</scope>
    <source>
        <strain evidence="5">ChDC OS43</strain>
    </source>
</reference>
<protein>
    <recommendedName>
        <fullName evidence="2">UPF0173 metal-dependent hydrolase CBG49_12900</fullName>
    </recommendedName>
</protein>
<dbReference type="PANTHER" id="PTHR43546:SF3">
    <property type="entry name" value="UPF0173 METAL-DEPENDENT HYDROLASE MJ1163"/>
    <property type="match status" value="1"/>
</dbReference>
<evidence type="ECO:0000256" key="1">
    <source>
        <dbReference type="ARBA" id="ARBA00022801"/>
    </source>
</evidence>
<dbReference type="InterPro" id="IPR036866">
    <property type="entry name" value="RibonucZ/Hydroxyglut_hydro"/>
</dbReference>
<dbReference type="Proteomes" id="UP000197007">
    <property type="component" value="Chromosome"/>
</dbReference>
<proteinExistence type="inferred from homology"/>
<keyword evidence="5" id="KW-1185">Reference proteome</keyword>
<dbReference type="KEGG" id="capn:CBG49_12900"/>
<dbReference type="InterPro" id="IPR050114">
    <property type="entry name" value="UPF0173_UPF0282_UlaG_hydrolase"/>
</dbReference>